<proteinExistence type="predicted"/>
<keyword evidence="3" id="KW-1185">Reference proteome</keyword>
<dbReference type="AlphaFoldDB" id="A0A286GMH0"/>
<sequence length="125" mass="13286">MRIPTMMEAVPMLARLRRSAAAALVGLVVAAAAVSPAAALDLDQARAQGLVGERFDGLVAPVQPGGEVDALVARINAERMEEYRRIAQQRGVPVTEVQKLVGQQLIGKVPAGTFVMTPSGQWQQK</sequence>
<dbReference type="PIRSF" id="PIRSF025560">
    <property type="entry name" value="UCP025560"/>
    <property type="match status" value="1"/>
</dbReference>
<dbReference type="Pfam" id="PF07027">
    <property type="entry name" value="DUF1318"/>
    <property type="match status" value="1"/>
</dbReference>
<reference evidence="2 3" key="1">
    <citation type="submission" date="2017-09" db="EMBL/GenBank/DDBJ databases">
        <authorList>
            <person name="Ehlers B."/>
            <person name="Leendertz F.H."/>
        </authorList>
    </citation>
    <scope>NUCLEOTIDE SEQUENCE [LARGE SCALE GENOMIC DNA]</scope>
    <source>
        <strain evidence="2 3">USBA 140</strain>
    </source>
</reference>
<evidence type="ECO:0000313" key="3">
    <source>
        <dbReference type="Proteomes" id="UP000219621"/>
    </source>
</evidence>
<organism evidence="2 3">
    <name type="scientific">Caenispirillum bisanense</name>
    <dbReference type="NCBI Taxonomy" id="414052"/>
    <lineage>
        <taxon>Bacteria</taxon>
        <taxon>Pseudomonadati</taxon>
        <taxon>Pseudomonadota</taxon>
        <taxon>Alphaproteobacteria</taxon>
        <taxon>Rhodospirillales</taxon>
        <taxon>Novispirillaceae</taxon>
        <taxon>Caenispirillum</taxon>
    </lineage>
</organism>
<protein>
    <recommendedName>
        <fullName evidence="4">DUF1318 domain-containing protein</fullName>
    </recommendedName>
</protein>
<dbReference type="EMBL" id="OCNJ01000006">
    <property type="protein sequence ID" value="SOD96727.1"/>
    <property type="molecule type" value="Genomic_DNA"/>
</dbReference>
<dbReference type="Proteomes" id="UP000219621">
    <property type="component" value="Unassembled WGS sequence"/>
</dbReference>
<dbReference type="RefSeq" id="WP_217992054.1">
    <property type="nucleotide sequence ID" value="NZ_OCNJ01000006.1"/>
</dbReference>
<feature type="chain" id="PRO_5013103646" description="DUF1318 domain-containing protein" evidence="1">
    <location>
        <begin position="40"/>
        <end position="125"/>
    </location>
</feature>
<feature type="signal peptide" evidence="1">
    <location>
        <begin position="1"/>
        <end position="39"/>
    </location>
</feature>
<evidence type="ECO:0008006" key="4">
    <source>
        <dbReference type="Google" id="ProtNLM"/>
    </source>
</evidence>
<name>A0A286GMH0_9PROT</name>
<gene>
    <name evidence="2" type="ORF">SAMN05421508_10663</name>
</gene>
<evidence type="ECO:0000313" key="2">
    <source>
        <dbReference type="EMBL" id="SOD96727.1"/>
    </source>
</evidence>
<keyword evidence="1" id="KW-0732">Signal</keyword>
<accession>A0A286GMH0</accession>
<evidence type="ECO:0000256" key="1">
    <source>
        <dbReference type="SAM" id="SignalP"/>
    </source>
</evidence>
<dbReference type="InterPro" id="IPR008309">
    <property type="entry name" value="YdbL"/>
</dbReference>